<dbReference type="GO" id="GO:0006260">
    <property type="term" value="P:DNA replication"/>
    <property type="evidence" value="ECO:0007669"/>
    <property type="project" value="InterPro"/>
</dbReference>
<keyword evidence="1 2" id="KW-0238">DNA-binding</keyword>
<dbReference type="Gene3D" id="2.40.50.140">
    <property type="entry name" value="Nucleic acid-binding proteins"/>
    <property type="match status" value="1"/>
</dbReference>
<dbReference type="AlphaFoldDB" id="A0A096AS32"/>
<dbReference type="InterPro" id="IPR012340">
    <property type="entry name" value="NA-bd_OB-fold"/>
</dbReference>
<protein>
    <recommendedName>
        <fullName evidence="2">Single-stranded DNA-binding protein</fullName>
    </recommendedName>
</protein>
<name>A0A096AS32_9BACT</name>
<dbReference type="InterPro" id="IPR000424">
    <property type="entry name" value="Primosome_PriB/ssb"/>
</dbReference>
<evidence type="ECO:0000313" key="5">
    <source>
        <dbReference type="Proteomes" id="UP000029578"/>
    </source>
</evidence>
<dbReference type="EMBL" id="JRNS01000283">
    <property type="protein sequence ID" value="KGF49878.1"/>
    <property type="molecule type" value="Genomic_DNA"/>
</dbReference>
<dbReference type="PIRSF" id="PIRSF002070">
    <property type="entry name" value="SSB"/>
    <property type="match status" value="1"/>
</dbReference>
<comment type="caution">
    <text evidence="4">The sequence shown here is derived from an EMBL/GenBank/DDBJ whole genome shotgun (WGS) entry which is preliminary data.</text>
</comment>
<organism evidence="4 5">
    <name type="scientific">Prevotella melaninogenica DNF00666</name>
    <dbReference type="NCBI Taxonomy" id="1401073"/>
    <lineage>
        <taxon>Bacteria</taxon>
        <taxon>Pseudomonadati</taxon>
        <taxon>Bacteroidota</taxon>
        <taxon>Bacteroidia</taxon>
        <taxon>Bacteroidales</taxon>
        <taxon>Prevotellaceae</taxon>
        <taxon>Prevotella</taxon>
    </lineage>
</organism>
<reference evidence="4 5" key="1">
    <citation type="submission" date="2014-07" db="EMBL/GenBank/DDBJ databases">
        <authorList>
            <person name="McCorrison J."/>
            <person name="Sanka R."/>
            <person name="Torralba M."/>
            <person name="Gillis M."/>
            <person name="Haft D.H."/>
            <person name="Methe B."/>
            <person name="Sutton G."/>
            <person name="Nelson K.E."/>
        </authorList>
    </citation>
    <scope>NUCLEOTIDE SEQUENCE [LARGE SCALE GENOMIC DNA]</scope>
    <source>
        <strain evidence="4 5">DNF00666</strain>
    </source>
</reference>
<feature type="region of interest" description="Disordered" evidence="3">
    <location>
        <begin position="106"/>
        <end position="125"/>
    </location>
</feature>
<gene>
    <name evidence="4" type="ORF">HMPREF0661_05310</name>
</gene>
<dbReference type="InterPro" id="IPR011344">
    <property type="entry name" value="ssDNA-bd"/>
</dbReference>
<dbReference type="Pfam" id="PF00436">
    <property type="entry name" value="SSB"/>
    <property type="match status" value="1"/>
</dbReference>
<evidence type="ECO:0000256" key="2">
    <source>
        <dbReference type="PIRNR" id="PIRNR002070"/>
    </source>
</evidence>
<evidence type="ECO:0000256" key="3">
    <source>
        <dbReference type="SAM" id="MobiDB-lite"/>
    </source>
</evidence>
<dbReference type="RefSeq" id="WP_036864049.1">
    <property type="nucleotide sequence ID" value="NZ_JRNS01000283.1"/>
</dbReference>
<dbReference type="GO" id="GO:0003697">
    <property type="term" value="F:single-stranded DNA binding"/>
    <property type="evidence" value="ECO:0007669"/>
    <property type="project" value="InterPro"/>
</dbReference>
<sequence length="125" mass="14089">MNAMNNFSVTGYICKDADVKNFDKAAIARFGIIIKHSERRGNETVTVSSILSLETWVKKEDTATLELLKKGKEVTVEGFFKPESYTKDGKNVMVLKNIATKVTPCVRDKKQDGPKEEKKKVSIQY</sequence>
<dbReference type="SUPFAM" id="SSF50249">
    <property type="entry name" value="Nucleic acid-binding proteins"/>
    <property type="match status" value="1"/>
</dbReference>
<dbReference type="Proteomes" id="UP000029578">
    <property type="component" value="Unassembled WGS sequence"/>
</dbReference>
<proteinExistence type="predicted"/>
<evidence type="ECO:0000256" key="1">
    <source>
        <dbReference type="ARBA" id="ARBA00023125"/>
    </source>
</evidence>
<evidence type="ECO:0000313" key="4">
    <source>
        <dbReference type="EMBL" id="KGF49878.1"/>
    </source>
</evidence>
<accession>A0A096AS32</accession>
<dbReference type="PROSITE" id="PS50935">
    <property type="entry name" value="SSB"/>
    <property type="match status" value="1"/>
</dbReference>